<organism evidence="2 3">
    <name type="scientific">Rangifer tarandus platyrhynchus</name>
    <name type="common">Svalbard reindeer</name>
    <dbReference type="NCBI Taxonomy" id="3082113"/>
    <lineage>
        <taxon>Eukaryota</taxon>
        <taxon>Metazoa</taxon>
        <taxon>Chordata</taxon>
        <taxon>Craniata</taxon>
        <taxon>Vertebrata</taxon>
        <taxon>Euteleostomi</taxon>
        <taxon>Mammalia</taxon>
        <taxon>Eutheria</taxon>
        <taxon>Laurasiatheria</taxon>
        <taxon>Artiodactyla</taxon>
        <taxon>Ruminantia</taxon>
        <taxon>Pecora</taxon>
        <taxon>Cervidae</taxon>
        <taxon>Odocoileinae</taxon>
        <taxon>Rangifer</taxon>
    </lineage>
</organism>
<accession>A0ABN8ZDN6</accession>
<feature type="compositionally biased region" description="Low complexity" evidence="1">
    <location>
        <begin position="30"/>
        <end position="45"/>
    </location>
</feature>
<reference evidence="2" key="1">
    <citation type="submission" date="2023-04" db="EMBL/GenBank/DDBJ databases">
        <authorList>
            <consortium name="ELIXIR-Norway"/>
        </authorList>
    </citation>
    <scope>NUCLEOTIDE SEQUENCE [LARGE SCALE GENOMIC DNA]</scope>
</reference>
<sequence>MFPKGLSCQLHITQRCLAVLRAPGRVFSPLLLPSGSSSTHSSQNKKPSEPSVHVSQHAVCPGYPSPRARHAAHTPVSPRESCQLGPRGS</sequence>
<protein>
    <submittedName>
        <fullName evidence="2">Uncharacterized protein</fullName>
    </submittedName>
</protein>
<evidence type="ECO:0000313" key="2">
    <source>
        <dbReference type="EMBL" id="CAI9171560.1"/>
    </source>
</evidence>
<gene>
    <name evidence="2" type="ORF">MRATA1EN1_LOCUS20522</name>
</gene>
<name>A0ABN8ZDN6_RANTA</name>
<feature type="region of interest" description="Disordered" evidence="1">
    <location>
        <begin position="30"/>
        <end position="89"/>
    </location>
</feature>
<proteinExistence type="predicted"/>
<keyword evidence="3" id="KW-1185">Reference proteome</keyword>
<dbReference type="EMBL" id="OX459967">
    <property type="protein sequence ID" value="CAI9171560.1"/>
    <property type="molecule type" value="Genomic_DNA"/>
</dbReference>
<dbReference type="Proteomes" id="UP001176941">
    <property type="component" value="Chromosome 31"/>
</dbReference>
<evidence type="ECO:0000256" key="1">
    <source>
        <dbReference type="SAM" id="MobiDB-lite"/>
    </source>
</evidence>
<evidence type="ECO:0000313" key="3">
    <source>
        <dbReference type="Proteomes" id="UP001176941"/>
    </source>
</evidence>